<comment type="caution">
    <text evidence="8">The sequence shown here is derived from an EMBL/GenBank/DDBJ whole genome shotgun (WGS) entry which is preliminary data.</text>
</comment>
<dbReference type="PROSITE" id="PS50157">
    <property type="entry name" value="ZINC_FINGER_C2H2_2"/>
    <property type="match status" value="1"/>
</dbReference>
<name>A0AAV2SNQ5_MEGNR</name>
<feature type="non-terminal residue" evidence="8">
    <location>
        <position position="143"/>
    </location>
</feature>
<dbReference type="SUPFAM" id="SSF57667">
    <property type="entry name" value="beta-beta-alpha zinc fingers"/>
    <property type="match status" value="1"/>
</dbReference>
<protein>
    <recommendedName>
        <fullName evidence="7">C2H2-type domain-containing protein</fullName>
    </recommendedName>
</protein>
<keyword evidence="3 6" id="KW-0863">Zinc-finger</keyword>
<keyword evidence="2" id="KW-0677">Repeat</keyword>
<evidence type="ECO:0000256" key="5">
    <source>
        <dbReference type="ARBA" id="ARBA00023242"/>
    </source>
</evidence>
<evidence type="ECO:0000256" key="4">
    <source>
        <dbReference type="ARBA" id="ARBA00022833"/>
    </source>
</evidence>
<evidence type="ECO:0000256" key="1">
    <source>
        <dbReference type="ARBA" id="ARBA00022723"/>
    </source>
</evidence>
<feature type="domain" description="C2H2-type" evidence="7">
    <location>
        <begin position="105"/>
        <end position="134"/>
    </location>
</feature>
<keyword evidence="4" id="KW-0862">Zinc</keyword>
<proteinExistence type="predicted"/>
<dbReference type="GO" id="GO:0008270">
    <property type="term" value="F:zinc ion binding"/>
    <property type="evidence" value="ECO:0007669"/>
    <property type="project" value="UniProtKB-KW"/>
</dbReference>
<accession>A0AAV2SNQ5</accession>
<evidence type="ECO:0000313" key="9">
    <source>
        <dbReference type="Proteomes" id="UP001497623"/>
    </source>
</evidence>
<evidence type="ECO:0000256" key="6">
    <source>
        <dbReference type="PROSITE-ProRule" id="PRU00042"/>
    </source>
</evidence>
<organism evidence="8 9">
    <name type="scientific">Meganyctiphanes norvegica</name>
    <name type="common">Northern krill</name>
    <name type="synonym">Thysanopoda norvegica</name>
    <dbReference type="NCBI Taxonomy" id="48144"/>
    <lineage>
        <taxon>Eukaryota</taxon>
        <taxon>Metazoa</taxon>
        <taxon>Ecdysozoa</taxon>
        <taxon>Arthropoda</taxon>
        <taxon>Crustacea</taxon>
        <taxon>Multicrustacea</taxon>
        <taxon>Malacostraca</taxon>
        <taxon>Eumalacostraca</taxon>
        <taxon>Eucarida</taxon>
        <taxon>Euphausiacea</taxon>
        <taxon>Euphausiidae</taxon>
        <taxon>Meganyctiphanes</taxon>
    </lineage>
</organism>
<sequence length="143" mass="16050">MNISNVLEIKHNNENGNKPEGGSHFHKVLQNTTYGNFVVNVNEDIEGSEEPGQIEDDEIKVKEELEIKEEPIDFTAGNDQCSQYDQDFPQNNTPLKNQIIYTGNKPCQSSHCNKSFSTNSDLITHTTTQTGQKPYLCSLCDKA</sequence>
<keyword evidence="5" id="KW-0539">Nucleus</keyword>
<dbReference type="InterPro" id="IPR013087">
    <property type="entry name" value="Znf_C2H2_type"/>
</dbReference>
<dbReference type="PANTHER" id="PTHR24377">
    <property type="entry name" value="IP01015P-RELATED"/>
    <property type="match status" value="1"/>
</dbReference>
<keyword evidence="9" id="KW-1185">Reference proteome</keyword>
<dbReference type="InterPro" id="IPR050826">
    <property type="entry name" value="Krueppel_C2H2_ZnFinger"/>
</dbReference>
<dbReference type="EMBL" id="CAXKWB010082898">
    <property type="protein sequence ID" value="CAL4207536.1"/>
    <property type="molecule type" value="Genomic_DNA"/>
</dbReference>
<dbReference type="AlphaFoldDB" id="A0AAV2SNQ5"/>
<gene>
    <name evidence="8" type="ORF">MNOR_LOCUS38089</name>
</gene>
<keyword evidence="1" id="KW-0479">Metal-binding</keyword>
<dbReference type="InterPro" id="IPR036236">
    <property type="entry name" value="Znf_C2H2_sf"/>
</dbReference>
<evidence type="ECO:0000256" key="3">
    <source>
        <dbReference type="ARBA" id="ARBA00022771"/>
    </source>
</evidence>
<dbReference type="Proteomes" id="UP001497623">
    <property type="component" value="Unassembled WGS sequence"/>
</dbReference>
<reference evidence="8 9" key="1">
    <citation type="submission" date="2024-05" db="EMBL/GenBank/DDBJ databases">
        <authorList>
            <person name="Wallberg A."/>
        </authorList>
    </citation>
    <scope>NUCLEOTIDE SEQUENCE [LARGE SCALE GENOMIC DNA]</scope>
</reference>
<evidence type="ECO:0000313" key="8">
    <source>
        <dbReference type="EMBL" id="CAL4207536.1"/>
    </source>
</evidence>
<evidence type="ECO:0000259" key="7">
    <source>
        <dbReference type="PROSITE" id="PS50157"/>
    </source>
</evidence>
<dbReference type="Gene3D" id="3.30.160.60">
    <property type="entry name" value="Classic Zinc Finger"/>
    <property type="match status" value="1"/>
</dbReference>
<evidence type="ECO:0000256" key="2">
    <source>
        <dbReference type="ARBA" id="ARBA00022737"/>
    </source>
</evidence>